<dbReference type="PANTHER" id="PTHR30178">
    <property type="entry name" value="INNER MEMBRANE PROTEIN YAAH"/>
    <property type="match status" value="1"/>
</dbReference>
<dbReference type="GO" id="GO:0071422">
    <property type="term" value="P:succinate transmembrane transport"/>
    <property type="evidence" value="ECO:0007669"/>
    <property type="project" value="TreeGrafter"/>
</dbReference>
<evidence type="ECO:0000256" key="2">
    <source>
        <dbReference type="ARBA" id="ARBA00005587"/>
    </source>
</evidence>
<reference evidence="9" key="1">
    <citation type="journal article" date="2021" name="Int. J. Syst. Evol. Microbiol.">
        <title>Actinocatenispora comari sp. nov., an endophytic actinomycete isolated from aerial parts of Comarum salesowianum.</title>
        <authorList>
            <person name="Oyunbileg N."/>
            <person name="Iizaka Y."/>
            <person name="Hamada M."/>
            <person name="Davaapurev B.O."/>
            <person name="Fukumoto A."/>
            <person name="Tsetseg B."/>
            <person name="Kato F."/>
            <person name="Tamura T."/>
            <person name="Batkhuu J."/>
            <person name="Anzai Y."/>
        </authorList>
    </citation>
    <scope>NUCLEOTIDE SEQUENCE [LARGE SCALE GENOMIC DNA]</scope>
    <source>
        <strain evidence="9">NUM-2625</strain>
    </source>
</reference>
<accession>A0A8J4AAI7</accession>
<keyword evidence="5 7" id="KW-0472">Membrane</keyword>
<feature type="region of interest" description="Disordered" evidence="6">
    <location>
        <begin position="1"/>
        <end position="20"/>
    </location>
</feature>
<comment type="similarity">
    <text evidence="2">Belongs to the acetate uptake transporter (AceTr) (TC 2.A.96) family.</text>
</comment>
<evidence type="ECO:0000256" key="4">
    <source>
        <dbReference type="ARBA" id="ARBA00022989"/>
    </source>
</evidence>
<feature type="transmembrane region" description="Helical" evidence="7">
    <location>
        <begin position="67"/>
        <end position="89"/>
    </location>
</feature>
<feature type="transmembrane region" description="Helical" evidence="7">
    <location>
        <begin position="124"/>
        <end position="146"/>
    </location>
</feature>
<name>A0A8J4AAI7_9ACTN</name>
<dbReference type="EMBL" id="BOPO01000053">
    <property type="protein sequence ID" value="GIL27824.1"/>
    <property type="molecule type" value="Genomic_DNA"/>
</dbReference>
<evidence type="ECO:0000256" key="6">
    <source>
        <dbReference type="SAM" id="MobiDB-lite"/>
    </source>
</evidence>
<sequence length="241" mass="25341">MNAVTSQRRGAAGHRDASGPNGQLDRVRIVLRPMASSAPLGFVAFGVGTVLLTALQLQWVPSDQTTVLSVLLLAFVGPLQAVAGLFAYAARDGGLATMMLTLGAVWISMALAMRSAPPGSRSPLLGVFLLTAATMLLGMGLVSVPVRPLLSGLALLASTRYALTGCYELTGATAVQYASGWIGVPLVLVALYGAIAFLLEDTRRRSVLPLARRRDARTALEGDLSEQVDQITQEAGVRRQL</sequence>
<feature type="transmembrane region" description="Helical" evidence="7">
    <location>
        <begin position="34"/>
        <end position="55"/>
    </location>
</feature>
<evidence type="ECO:0000256" key="1">
    <source>
        <dbReference type="ARBA" id="ARBA00004141"/>
    </source>
</evidence>
<dbReference type="PANTHER" id="PTHR30178:SF3">
    <property type="entry name" value="SUCCINATE-ACETATE_PROTON SYMPORTER SATP"/>
    <property type="match status" value="1"/>
</dbReference>
<keyword evidence="3 7" id="KW-0812">Transmembrane</keyword>
<evidence type="ECO:0008006" key="10">
    <source>
        <dbReference type="Google" id="ProtNLM"/>
    </source>
</evidence>
<organism evidence="8 9">
    <name type="scientific">Actinocatenispora comari</name>
    <dbReference type="NCBI Taxonomy" id="2807577"/>
    <lineage>
        <taxon>Bacteria</taxon>
        <taxon>Bacillati</taxon>
        <taxon>Actinomycetota</taxon>
        <taxon>Actinomycetes</taxon>
        <taxon>Micromonosporales</taxon>
        <taxon>Micromonosporaceae</taxon>
        <taxon>Actinocatenispora</taxon>
    </lineage>
</organism>
<evidence type="ECO:0000256" key="7">
    <source>
        <dbReference type="SAM" id="Phobius"/>
    </source>
</evidence>
<dbReference type="RefSeq" id="WP_207125552.1">
    <property type="nucleotide sequence ID" value="NZ_BOPO01000053.1"/>
</dbReference>
<comment type="caution">
    <text evidence="8">The sequence shown here is derived from an EMBL/GenBank/DDBJ whole genome shotgun (WGS) entry which is preliminary data.</text>
</comment>
<dbReference type="GO" id="GO:0005886">
    <property type="term" value="C:plasma membrane"/>
    <property type="evidence" value="ECO:0007669"/>
    <property type="project" value="TreeGrafter"/>
</dbReference>
<feature type="transmembrane region" description="Helical" evidence="7">
    <location>
        <begin position="178"/>
        <end position="199"/>
    </location>
</feature>
<dbReference type="AlphaFoldDB" id="A0A8J4AAI7"/>
<protein>
    <recommendedName>
        <fullName evidence="10">GPR1/FUN34/yaaH family protein</fullName>
    </recommendedName>
</protein>
<keyword evidence="9" id="KW-1185">Reference proteome</keyword>
<gene>
    <name evidence="8" type="ORF">NUM_30780</name>
</gene>
<dbReference type="InterPro" id="IPR000791">
    <property type="entry name" value="Gpr1/Fun34/SatP-like"/>
</dbReference>
<dbReference type="Pfam" id="PF01184">
    <property type="entry name" value="Gpr1_Fun34_YaaH"/>
    <property type="match status" value="1"/>
</dbReference>
<feature type="transmembrane region" description="Helical" evidence="7">
    <location>
        <begin position="95"/>
        <end position="112"/>
    </location>
</feature>
<proteinExistence type="inferred from homology"/>
<keyword evidence="4 7" id="KW-1133">Transmembrane helix</keyword>
<comment type="subcellular location">
    <subcellularLocation>
        <location evidence="1">Membrane</location>
        <topology evidence="1">Multi-pass membrane protein</topology>
    </subcellularLocation>
</comment>
<dbReference type="Proteomes" id="UP000614996">
    <property type="component" value="Unassembled WGS sequence"/>
</dbReference>
<evidence type="ECO:0000313" key="9">
    <source>
        <dbReference type="Proteomes" id="UP000614996"/>
    </source>
</evidence>
<dbReference type="GO" id="GO:0015360">
    <property type="term" value="F:acetate:proton symporter activity"/>
    <property type="evidence" value="ECO:0007669"/>
    <property type="project" value="TreeGrafter"/>
</dbReference>
<evidence type="ECO:0000256" key="3">
    <source>
        <dbReference type="ARBA" id="ARBA00022692"/>
    </source>
</evidence>
<dbReference type="InterPro" id="IPR047623">
    <property type="entry name" value="SatP"/>
</dbReference>
<evidence type="ECO:0000313" key="8">
    <source>
        <dbReference type="EMBL" id="GIL27824.1"/>
    </source>
</evidence>
<evidence type="ECO:0000256" key="5">
    <source>
        <dbReference type="ARBA" id="ARBA00023136"/>
    </source>
</evidence>